<evidence type="ECO:0000313" key="5">
    <source>
        <dbReference type="WBParaSite" id="HDID_0000311901-mRNA-1"/>
    </source>
</evidence>
<dbReference type="PANTHER" id="PTHR44825:SF1">
    <property type="entry name" value="DNAJ HOMOLOG SUBFAMILY C MEMBER 4"/>
    <property type="match status" value="1"/>
</dbReference>
<reference evidence="5" key="1">
    <citation type="submission" date="2017-02" db="UniProtKB">
        <authorList>
            <consortium name="WormBaseParasite"/>
        </authorList>
    </citation>
    <scope>IDENTIFICATION</scope>
</reference>
<gene>
    <name evidence="3" type="ORF">HDID_LOCUS3117</name>
</gene>
<evidence type="ECO:0000259" key="2">
    <source>
        <dbReference type="PROSITE" id="PS50076"/>
    </source>
</evidence>
<dbReference type="WBParaSite" id="HDID_0000311901-mRNA-1">
    <property type="protein sequence ID" value="HDID_0000311901-mRNA-1"/>
    <property type="gene ID" value="HDID_0000311901"/>
</dbReference>
<evidence type="ECO:0000313" key="3">
    <source>
        <dbReference type="EMBL" id="VDL27497.1"/>
    </source>
</evidence>
<dbReference type="PROSITE" id="PS50076">
    <property type="entry name" value="DNAJ_2"/>
    <property type="match status" value="1"/>
</dbReference>
<dbReference type="OrthoDB" id="552049at2759"/>
<dbReference type="PANTHER" id="PTHR44825">
    <property type="match status" value="1"/>
</dbReference>
<feature type="domain" description="J" evidence="2">
    <location>
        <begin position="35"/>
        <end position="100"/>
    </location>
</feature>
<dbReference type="SMART" id="SM00271">
    <property type="entry name" value="DnaJ"/>
    <property type="match status" value="1"/>
</dbReference>
<proteinExistence type="predicted"/>
<protein>
    <submittedName>
        <fullName evidence="5">J domain-containing protein</fullName>
    </submittedName>
</protein>
<sequence>MNLSRLTRLPFQVSQALSCEIRFCRFGTSTQYRKNYYKILGVSPDSSPREIKDAYIRLSKQYHPDVADNDPDSCSKFVEITEAFSILGKESNRKEYDFQRRINAFNEIEMGYKIDYPKPDALDPKLVAAYEEEMRRRWNNRLMDWMRGQGEYELERGHHIVPIPAIFHYSYSSTEMSKYTTILFAGFLLFSIGLFSVYYEIKRDAREDSPRMRAKTVIM</sequence>
<evidence type="ECO:0000256" key="1">
    <source>
        <dbReference type="SAM" id="Phobius"/>
    </source>
</evidence>
<dbReference type="EMBL" id="UYSG01000883">
    <property type="protein sequence ID" value="VDL27497.1"/>
    <property type="molecule type" value="Genomic_DNA"/>
</dbReference>
<keyword evidence="1" id="KW-0812">Transmembrane</keyword>
<dbReference type="PRINTS" id="PR00625">
    <property type="entry name" value="JDOMAIN"/>
</dbReference>
<accession>A0A0R3SED4</accession>
<reference evidence="3 4" key="2">
    <citation type="submission" date="2018-11" db="EMBL/GenBank/DDBJ databases">
        <authorList>
            <consortium name="Pathogen Informatics"/>
        </authorList>
    </citation>
    <scope>NUCLEOTIDE SEQUENCE [LARGE SCALE GENOMIC DNA]</scope>
</reference>
<dbReference type="InterPro" id="IPR001623">
    <property type="entry name" value="DnaJ_domain"/>
</dbReference>
<feature type="transmembrane region" description="Helical" evidence="1">
    <location>
        <begin position="179"/>
        <end position="201"/>
    </location>
</feature>
<dbReference type="SUPFAM" id="SSF46565">
    <property type="entry name" value="Chaperone J-domain"/>
    <property type="match status" value="1"/>
</dbReference>
<dbReference type="InterPro" id="IPR052763">
    <property type="entry name" value="DnaJ_C4"/>
</dbReference>
<evidence type="ECO:0000313" key="4">
    <source>
        <dbReference type="Proteomes" id="UP000274504"/>
    </source>
</evidence>
<dbReference type="Pfam" id="PF00226">
    <property type="entry name" value="DnaJ"/>
    <property type="match status" value="1"/>
</dbReference>
<dbReference type="InterPro" id="IPR036869">
    <property type="entry name" value="J_dom_sf"/>
</dbReference>
<keyword evidence="1" id="KW-0472">Membrane</keyword>
<dbReference type="Proteomes" id="UP000274504">
    <property type="component" value="Unassembled WGS sequence"/>
</dbReference>
<dbReference type="CDD" id="cd06257">
    <property type="entry name" value="DnaJ"/>
    <property type="match status" value="1"/>
</dbReference>
<dbReference type="AlphaFoldDB" id="A0A0R3SED4"/>
<dbReference type="Gene3D" id="1.10.287.110">
    <property type="entry name" value="DnaJ domain"/>
    <property type="match status" value="1"/>
</dbReference>
<dbReference type="STRING" id="6216.A0A0R3SED4"/>
<name>A0A0R3SED4_HYMDI</name>
<keyword evidence="1" id="KW-1133">Transmembrane helix</keyword>
<organism evidence="5">
    <name type="scientific">Hymenolepis diminuta</name>
    <name type="common">Rat tapeworm</name>
    <dbReference type="NCBI Taxonomy" id="6216"/>
    <lineage>
        <taxon>Eukaryota</taxon>
        <taxon>Metazoa</taxon>
        <taxon>Spiralia</taxon>
        <taxon>Lophotrochozoa</taxon>
        <taxon>Platyhelminthes</taxon>
        <taxon>Cestoda</taxon>
        <taxon>Eucestoda</taxon>
        <taxon>Cyclophyllidea</taxon>
        <taxon>Hymenolepididae</taxon>
        <taxon>Hymenolepis</taxon>
    </lineage>
</organism>